<evidence type="ECO:0000313" key="1">
    <source>
        <dbReference type="EMBL" id="EGC67962.1"/>
    </source>
</evidence>
<organism evidence="1 2">
    <name type="scientific">Enterococcus casseliflavus ATCC 12755</name>
    <dbReference type="NCBI Taxonomy" id="888066"/>
    <lineage>
        <taxon>Bacteria</taxon>
        <taxon>Bacillati</taxon>
        <taxon>Bacillota</taxon>
        <taxon>Bacilli</taxon>
        <taxon>Lactobacillales</taxon>
        <taxon>Enterococcaceae</taxon>
        <taxon>Enterococcus</taxon>
    </lineage>
</organism>
<gene>
    <name evidence="1" type="ORF">HMPREF9087_3079</name>
</gene>
<evidence type="ECO:0000313" key="2">
    <source>
        <dbReference type="Proteomes" id="UP000004835"/>
    </source>
</evidence>
<reference evidence="1 2" key="1">
    <citation type="submission" date="2011-01" db="EMBL/GenBank/DDBJ databases">
        <authorList>
            <person name="Muzny D."/>
            <person name="Qin X."/>
            <person name="Deng J."/>
            <person name="Jiang H."/>
            <person name="Liu Y."/>
            <person name="Qu J."/>
            <person name="Song X.-Z."/>
            <person name="Zhang L."/>
            <person name="Thornton R."/>
            <person name="Coyle M."/>
            <person name="Francisco L."/>
            <person name="Jackson L."/>
            <person name="Javaid M."/>
            <person name="Korchina V."/>
            <person name="Kovar C."/>
            <person name="Mata R."/>
            <person name="Mathew T."/>
            <person name="Ngo R."/>
            <person name="Nguyen L."/>
            <person name="Nguyen N."/>
            <person name="Okwuonu G."/>
            <person name="Ongeri F."/>
            <person name="Pham C."/>
            <person name="Simmons D."/>
            <person name="Wilczek-Boney K."/>
            <person name="Hale W."/>
            <person name="Jakkamsetti A."/>
            <person name="Pham P."/>
            <person name="Ruth R."/>
            <person name="San Lucas F."/>
            <person name="Warren J."/>
            <person name="Zhang J."/>
            <person name="Zhao Z."/>
            <person name="Zhou C."/>
            <person name="Zhu D."/>
            <person name="Lee S."/>
            <person name="Bess C."/>
            <person name="Blankenburg K."/>
            <person name="Forbes L."/>
            <person name="Fu Q."/>
            <person name="Gubbala S."/>
            <person name="Hirani K."/>
            <person name="Jayaseelan J.C."/>
            <person name="Lara F."/>
            <person name="Munidasa M."/>
            <person name="Palculict T."/>
            <person name="Patil S."/>
            <person name="Pu L.-L."/>
            <person name="Saada N."/>
            <person name="Tang L."/>
            <person name="Weissenberger G."/>
            <person name="Zhu Y."/>
            <person name="Hemphill L."/>
            <person name="Shang Y."/>
            <person name="Youmans B."/>
            <person name="Ayvaz T."/>
            <person name="Ross M."/>
            <person name="Santibanez J."/>
            <person name="Aqrawi P."/>
            <person name="Gross S."/>
            <person name="Joshi V."/>
            <person name="Fowler G."/>
            <person name="Nazareth L."/>
            <person name="Reid J."/>
            <person name="Worley K."/>
            <person name="Petrosino J."/>
            <person name="Highlander S."/>
            <person name="Gibbs R."/>
        </authorList>
    </citation>
    <scope>NUCLEOTIDE SEQUENCE [LARGE SCALE GENOMIC DNA]</scope>
    <source>
        <strain evidence="1 2">ATCC 12755</strain>
    </source>
</reference>
<sequence length="44" mass="4991">MIKQIMKLTSSFDEKKHLQKISCDEAGKITIVEAKKAVENAKQE</sequence>
<dbReference type="HOGENOM" id="CLU_3215679_0_0_9"/>
<accession>F0ENT7</accession>
<dbReference type="AlphaFoldDB" id="F0ENT7"/>
<protein>
    <submittedName>
        <fullName evidence="1">Uncharacterized protein</fullName>
    </submittedName>
</protein>
<comment type="caution">
    <text evidence="1">The sequence shown here is derived from an EMBL/GenBank/DDBJ whole genome shotgun (WGS) entry which is preliminary data.</text>
</comment>
<name>F0ENT7_ENTCA</name>
<dbReference type="EMBL" id="AEWT01000031">
    <property type="protein sequence ID" value="EGC67962.1"/>
    <property type="molecule type" value="Genomic_DNA"/>
</dbReference>
<dbReference type="Proteomes" id="UP000004835">
    <property type="component" value="Unassembled WGS sequence"/>
</dbReference>
<proteinExistence type="predicted"/>